<sequence>MGHRKRLCVMSVDKAIEGEYLNKQMKLGEYIKIKGFRLSSLQFLRPFHHSFTIKIGEGYGSSLYFHQNQHSKTILTCISTFLAPISTEKTRDLTDAFVKVLRMQSSTGKRPWRKCVGTTHRSPVLLLLSCIPETSGLGSIGLPRMAKKKGYCCGIDQLVLDWAFSGLFLVSTLGPKILQMDLDLI</sequence>
<dbReference type="AlphaFoldDB" id="A0A5D2R8K5"/>
<organism evidence="1 2">
    <name type="scientific">Gossypium tomentosum</name>
    <name type="common">Hawaiian cotton</name>
    <name type="synonym">Gossypium sandvicense</name>
    <dbReference type="NCBI Taxonomy" id="34277"/>
    <lineage>
        <taxon>Eukaryota</taxon>
        <taxon>Viridiplantae</taxon>
        <taxon>Streptophyta</taxon>
        <taxon>Embryophyta</taxon>
        <taxon>Tracheophyta</taxon>
        <taxon>Spermatophyta</taxon>
        <taxon>Magnoliopsida</taxon>
        <taxon>eudicotyledons</taxon>
        <taxon>Gunneridae</taxon>
        <taxon>Pentapetalae</taxon>
        <taxon>rosids</taxon>
        <taxon>malvids</taxon>
        <taxon>Malvales</taxon>
        <taxon>Malvaceae</taxon>
        <taxon>Malvoideae</taxon>
        <taxon>Gossypium</taxon>
    </lineage>
</organism>
<dbReference type="EMBL" id="CM017612">
    <property type="protein sequence ID" value="TYI36916.1"/>
    <property type="molecule type" value="Genomic_DNA"/>
</dbReference>
<evidence type="ECO:0000313" key="1">
    <source>
        <dbReference type="EMBL" id="TYI36916.1"/>
    </source>
</evidence>
<dbReference type="Proteomes" id="UP000322667">
    <property type="component" value="Chromosome A03"/>
</dbReference>
<gene>
    <name evidence="1" type="ORF">ES332_A03G175000v1</name>
</gene>
<reference evidence="1 2" key="1">
    <citation type="submission" date="2019-07" db="EMBL/GenBank/DDBJ databases">
        <title>WGS assembly of Gossypium tomentosum.</title>
        <authorList>
            <person name="Chen Z.J."/>
            <person name="Sreedasyam A."/>
            <person name="Ando A."/>
            <person name="Song Q."/>
            <person name="De L."/>
            <person name="Hulse-Kemp A."/>
            <person name="Ding M."/>
            <person name="Ye W."/>
            <person name="Kirkbride R."/>
            <person name="Jenkins J."/>
            <person name="Plott C."/>
            <person name="Lovell J."/>
            <person name="Lin Y.-M."/>
            <person name="Vaughn R."/>
            <person name="Liu B."/>
            <person name="Li W."/>
            <person name="Simpson S."/>
            <person name="Scheffler B."/>
            <person name="Saski C."/>
            <person name="Grover C."/>
            <person name="Hu G."/>
            <person name="Conover J."/>
            <person name="Carlson J."/>
            <person name="Shu S."/>
            <person name="Boston L."/>
            <person name="Williams M."/>
            <person name="Peterson D."/>
            <person name="Mcgee K."/>
            <person name="Jones D."/>
            <person name="Wendel J."/>
            <person name="Stelly D."/>
            <person name="Grimwood J."/>
            <person name="Schmutz J."/>
        </authorList>
    </citation>
    <scope>NUCLEOTIDE SEQUENCE [LARGE SCALE GENOMIC DNA]</scope>
    <source>
        <strain evidence="1">7179.01</strain>
    </source>
</reference>
<protein>
    <submittedName>
        <fullName evidence="1">Uncharacterized protein</fullName>
    </submittedName>
</protein>
<evidence type="ECO:0000313" key="2">
    <source>
        <dbReference type="Proteomes" id="UP000322667"/>
    </source>
</evidence>
<accession>A0A5D2R8K5</accession>
<proteinExistence type="predicted"/>
<keyword evidence="2" id="KW-1185">Reference proteome</keyword>
<name>A0A5D2R8K5_GOSTO</name>